<sequence>MEKPCEKCLDQHFSSQLIKYNKKFKQFACKSDQSIIHYWLDIFRAAPNSQKLARNGLMLLMYGHLKEMGYLQAPFTDMRNCGRDLNDILDDYEGMVDLKKERAATDLLHCRHERNSNLKSRETLPNLKKVMPSTNLARPFESSSELVQTKTESEFETELESSYRVFGPRAAASAEKYNLPSPEGLYNQQRDQQQLEDSSEDDYDSFVTGSMALQDYESFDSHKSYKKQYEYMKDEQEQIDAEEKLLNELQNVIEELTGDNDDDDDEEQQQQLAELPKIQSPKIQAYEIYQTKSMQKMLHEAPMPQEIIRKYIPELPKRNCNCDLCDAFKEIETESEKSLPVSQGYGKRDCEPNLVPATILLDETCLEPTEEIENQLEAKRAALEAEVRKLRRRAAMLRSQCLKYYDIEGNLMHEYKQHRLEQKHPQGWHWIRGFVVDAYRALHRYTGWRSYTTGDRRQKEGLQTYLSCGGHAWRYYRRTLLLSNSPCWRLLKMEQILDSKRELLLLRMSNLLRLKQISTEVCYGKMSNKELELLLAVMDNKYLELAKHLHWKLFKLIN</sequence>
<dbReference type="EMBL" id="CP012525">
    <property type="protein sequence ID" value="ALC43433.1"/>
    <property type="molecule type" value="Genomic_DNA"/>
</dbReference>
<evidence type="ECO:0000313" key="3">
    <source>
        <dbReference type="EMBL" id="ALC43433.1"/>
    </source>
</evidence>
<accession>A0A0M4EMJ9</accession>
<dbReference type="AlphaFoldDB" id="A0A0M4EMJ9"/>
<evidence type="ECO:0000313" key="4">
    <source>
        <dbReference type="EMBL" id="ALC44935.1"/>
    </source>
</evidence>
<feature type="coiled-coil region" evidence="1">
    <location>
        <begin position="232"/>
        <end position="266"/>
    </location>
</feature>
<evidence type="ECO:0000256" key="2">
    <source>
        <dbReference type="SAM" id="MobiDB-lite"/>
    </source>
</evidence>
<dbReference type="OrthoDB" id="7850102at2759"/>
<keyword evidence="5" id="KW-1185">Reference proteome</keyword>
<evidence type="ECO:0000313" key="5">
    <source>
        <dbReference type="Proteomes" id="UP000494163"/>
    </source>
</evidence>
<organism evidence="4 5">
    <name type="scientific">Drosophila busckii</name>
    <name type="common">Fruit fly</name>
    <dbReference type="NCBI Taxonomy" id="30019"/>
    <lineage>
        <taxon>Eukaryota</taxon>
        <taxon>Metazoa</taxon>
        <taxon>Ecdysozoa</taxon>
        <taxon>Arthropoda</taxon>
        <taxon>Hexapoda</taxon>
        <taxon>Insecta</taxon>
        <taxon>Pterygota</taxon>
        <taxon>Neoptera</taxon>
        <taxon>Endopterygota</taxon>
        <taxon>Diptera</taxon>
        <taxon>Brachycera</taxon>
        <taxon>Muscomorpha</taxon>
        <taxon>Ephydroidea</taxon>
        <taxon>Drosophilidae</taxon>
        <taxon>Drosophila</taxon>
    </lineage>
</organism>
<dbReference type="Proteomes" id="UP000494163">
    <property type="component" value="Chromosome 3L"/>
</dbReference>
<proteinExistence type="predicted"/>
<gene>
    <name evidence="4" type="ORF">Dbus_chr3Lg2101</name>
    <name evidence="3" type="ORF">Dbus_chr3Lg599</name>
</gene>
<reference evidence="4 5" key="1">
    <citation type="submission" date="2015-08" db="EMBL/GenBank/DDBJ databases">
        <title>Ancestral chromatin configuration constrains chromatin evolution on differentiating sex chromosomes in Drosophila.</title>
        <authorList>
            <person name="Zhou Q."/>
            <person name="Bachtrog D."/>
        </authorList>
    </citation>
    <scope>NUCLEOTIDE SEQUENCE [LARGE SCALE GENOMIC DNA]</scope>
    <source>
        <tissue evidence="4">Whole larvae</tissue>
    </source>
</reference>
<feature type="coiled-coil region" evidence="1">
    <location>
        <begin position="366"/>
        <end position="400"/>
    </location>
</feature>
<dbReference type="EMBL" id="CP012525">
    <property type="protein sequence ID" value="ALC44935.1"/>
    <property type="molecule type" value="Genomic_DNA"/>
</dbReference>
<name>A0A0M4EMJ9_DROBS</name>
<feature type="region of interest" description="Disordered" evidence="2">
    <location>
        <begin position="178"/>
        <end position="204"/>
    </location>
</feature>
<keyword evidence="1" id="KW-0175">Coiled coil</keyword>
<evidence type="ECO:0000256" key="1">
    <source>
        <dbReference type="SAM" id="Coils"/>
    </source>
</evidence>
<protein>
    <submittedName>
        <fullName evidence="4">CG8006</fullName>
    </submittedName>
</protein>